<feature type="compositionally biased region" description="Polar residues" evidence="1">
    <location>
        <begin position="239"/>
        <end position="252"/>
    </location>
</feature>
<dbReference type="RefSeq" id="WP_310927098.1">
    <property type="nucleotide sequence ID" value="NZ_JAMQOQ010000001.1"/>
</dbReference>
<feature type="region of interest" description="Disordered" evidence="1">
    <location>
        <begin position="1"/>
        <end position="24"/>
    </location>
</feature>
<comment type="caution">
    <text evidence="2">The sequence shown here is derived from an EMBL/GenBank/DDBJ whole genome shotgun (WGS) entry which is preliminary data.</text>
</comment>
<name>A0ABU2FZ20_9EURY</name>
<organism evidence="2 3">
    <name type="scientific">Halogeometricum luteum</name>
    <dbReference type="NCBI Taxonomy" id="2950537"/>
    <lineage>
        <taxon>Archaea</taxon>
        <taxon>Methanobacteriati</taxon>
        <taxon>Methanobacteriota</taxon>
        <taxon>Stenosarchaea group</taxon>
        <taxon>Halobacteria</taxon>
        <taxon>Halobacteriales</taxon>
        <taxon>Haloferacaceae</taxon>
        <taxon>Halogeometricum</taxon>
    </lineage>
</organism>
<keyword evidence="3" id="KW-1185">Reference proteome</keyword>
<gene>
    <name evidence="2" type="ORF">NDI79_03710</name>
</gene>
<feature type="compositionally biased region" description="Acidic residues" evidence="1">
    <location>
        <begin position="182"/>
        <end position="191"/>
    </location>
</feature>
<feature type="region of interest" description="Disordered" evidence="1">
    <location>
        <begin position="159"/>
        <end position="191"/>
    </location>
</feature>
<dbReference type="Proteomes" id="UP001254813">
    <property type="component" value="Unassembled WGS sequence"/>
</dbReference>
<feature type="region of interest" description="Disordered" evidence="1">
    <location>
        <begin position="223"/>
        <end position="301"/>
    </location>
</feature>
<evidence type="ECO:0000256" key="1">
    <source>
        <dbReference type="SAM" id="MobiDB-lite"/>
    </source>
</evidence>
<protein>
    <submittedName>
        <fullName evidence="2">Uncharacterized protein</fullName>
    </submittedName>
</protein>
<accession>A0ABU2FZ20</accession>
<feature type="compositionally biased region" description="Acidic residues" evidence="1">
    <location>
        <begin position="159"/>
        <end position="174"/>
    </location>
</feature>
<evidence type="ECO:0000313" key="3">
    <source>
        <dbReference type="Proteomes" id="UP001254813"/>
    </source>
</evidence>
<evidence type="ECO:0000313" key="2">
    <source>
        <dbReference type="EMBL" id="MDS0293278.1"/>
    </source>
</evidence>
<reference evidence="2 3" key="1">
    <citation type="submission" date="2022-06" db="EMBL/GenBank/DDBJ databases">
        <title>Halogeometricum sp. a new haloarchaeum isolate from saline soil.</title>
        <authorList>
            <person name="Strakova D."/>
            <person name="Galisteo C."/>
            <person name="Sanchez-Porro C."/>
            <person name="Ventosa A."/>
        </authorList>
    </citation>
    <scope>NUCLEOTIDE SEQUENCE [LARGE SCALE GENOMIC DNA]</scope>
    <source>
        <strain evidence="3">S3BR25-2</strain>
    </source>
</reference>
<sequence>MSDEERAEGAERDAAVEGESEMDVSSLVIRALELSEAAMDADGEDDSEVAEILRDLQVVVDEADELLDAIDLTDLPDAVDAEDADEVIHEENLSEAITNADPEEAIRLRKLLAVIDIGELWDSVDVRDVWRNKREFEEALEELDETDEDDTLPFVDDLTDESADEDDELIDVDAGDAKDAITGDDEKDDVELPDEAYQTAIQSKLSDSVDEFRDGLVRTHDRIERLREENRERVERTGQPDSRNPTAYSTLAASRGVADADTKYSTVPAESKYSNAPNRKRVYGSRFDQFAEGTEEEEDDA</sequence>
<feature type="compositionally biased region" description="Basic and acidic residues" evidence="1">
    <location>
        <begin position="223"/>
        <end position="238"/>
    </location>
</feature>
<proteinExistence type="predicted"/>
<dbReference type="EMBL" id="JAMQOQ010000001">
    <property type="protein sequence ID" value="MDS0293278.1"/>
    <property type="molecule type" value="Genomic_DNA"/>
</dbReference>